<gene>
    <name evidence="2" type="ordered locus">Francci3_1559</name>
</gene>
<keyword evidence="3" id="KW-1185">Reference proteome</keyword>
<proteinExistence type="predicted"/>
<dbReference type="KEGG" id="fra:Francci3_1559"/>
<dbReference type="OrthoDB" id="3386932at2"/>
<reference evidence="2 3" key="1">
    <citation type="journal article" date="2007" name="Genome Res.">
        <title>Genome characteristics of facultatively symbiotic Frankia sp. strains reflect host range and host plant biogeography.</title>
        <authorList>
            <person name="Normand P."/>
            <person name="Lapierre P."/>
            <person name="Tisa L.S."/>
            <person name="Gogarten J.P."/>
            <person name="Alloisio N."/>
            <person name="Bagnarol E."/>
            <person name="Bassi C.A."/>
            <person name="Berry A.M."/>
            <person name="Bickhart D.M."/>
            <person name="Choisne N."/>
            <person name="Couloux A."/>
            <person name="Cournoyer B."/>
            <person name="Cruveiller S."/>
            <person name="Daubin V."/>
            <person name="Demange N."/>
            <person name="Francino M.P."/>
            <person name="Goltsman E."/>
            <person name="Huang Y."/>
            <person name="Kopp O.R."/>
            <person name="Labarre L."/>
            <person name="Lapidus A."/>
            <person name="Lavire C."/>
            <person name="Marechal J."/>
            <person name="Martinez M."/>
            <person name="Mastronunzio J.E."/>
            <person name="Mullin B.C."/>
            <person name="Niemann J."/>
            <person name="Pujic P."/>
            <person name="Rawnsley T."/>
            <person name="Rouy Z."/>
            <person name="Schenowitz C."/>
            <person name="Sellstedt A."/>
            <person name="Tavares F."/>
            <person name="Tomkins J.P."/>
            <person name="Vallenet D."/>
            <person name="Valverde C."/>
            <person name="Wall L.G."/>
            <person name="Wang Y."/>
            <person name="Medigue C."/>
            <person name="Benson D.R."/>
        </authorList>
    </citation>
    <scope>NUCLEOTIDE SEQUENCE [LARGE SCALE GENOMIC DNA]</scope>
    <source>
        <strain evidence="3">DSM 45818 / CECT 9043 / CcI3</strain>
    </source>
</reference>
<evidence type="ECO:0000256" key="1">
    <source>
        <dbReference type="SAM" id="MobiDB-lite"/>
    </source>
</evidence>
<dbReference type="HOGENOM" id="CLU_161984_0_1_11"/>
<evidence type="ECO:0008006" key="4">
    <source>
        <dbReference type="Google" id="ProtNLM"/>
    </source>
</evidence>
<evidence type="ECO:0000313" key="2">
    <source>
        <dbReference type="EMBL" id="ABD10935.1"/>
    </source>
</evidence>
<dbReference type="SUPFAM" id="SSF143212">
    <property type="entry name" value="Rv2632c-like"/>
    <property type="match status" value="1"/>
</dbReference>
<dbReference type="InterPro" id="IPR038070">
    <property type="entry name" value="Rv2632c-like_sf"/>
</dbReference>
<dbReference type="EMBL" id="CP000249">
    <property type="protein sequence ID" value="ABD10935.1"/>
    <property type="molecule type" value="Genomic_DNA"/>
</dbReference>
<dbReference type="Proteomes" id="UP000001937">
    <property type="component" value="Chromosome"/>
</dbReference>
<dbReference type="STRING" id="106370.Francci3_1559"/>
<dbReference type="eggNOG" id="ENOG503351X">
    <property type="taxonomic scope" value="Bacteria"/>
</dbReference>
<accession>Q2JCQ7</accession>
<name>Q2JCQ7_FRACC</name>
<sequence>MTTTRTWTVQISLTEQHGRTQADAALHGSARDDLHGTGQARLHPGESDVPEIGDEVAAARALSELAHRLFDAAAENIQAAMAGPDRTM</sequence>
<dbReference type="RefSeq" id="WP_011435998.1">
    <property type="nucleotide sequence ID" value="NC_007777.1"/>
</dbReference>
<dbReference type="Pfam" id="PF08962">
    <property type="entry name" value="Rv2632c-like"/>
    <property type="match status" value="1"/>
</dbReference>
<dbReference type="Gene3D" id="3.30.160.240">
    <property type="entry name" value="Rv1738"/>
    <property type="match status" value="1"/>
</dbReference>
<dbReference type="InterPro" id="IPR015057">
    <property type="entry name" value="Rv2632c-like"/>
</dbReference>
<evidence type="ECO:0000313" key="3">
    <source>
        <dbReference type="Proteomes" id="UP000001937"/>
    </source>
</evidence>
<feature type="region of interest" description="Disordered" evidence="1">
    <location>
        <begin position="30"/>
        <end position="49"/>
    </location>
</feature>
<protein>
    <recommendedName>
        <fullName evidence="4">DUF1876 domain-containing protein</fullName>
    </recommendedName>
</protein>
<organism evidence="2 3">
    <name type="scientific">Frankia casuarinae (strain DSM 45818 / CECT 9043 / HFP020203 / CcI3)</name>
    <dbReference type="NCBI Taxonomy" id="106370"/>
    <lineage>
        <taxon>Bacteria</taxon>
        <taxon>Bacillati</taxon>
        <taxon>Actinomycetota</taxon>
        <taxon>Actinomycetes</taxon>
        <taxon>Frankiales</taxon>
        <taxon>Frankiaceae</taxon>
        <taxon>Frankia</taxon>
    </lineage>
</organism>
<dbReference type="AlphaFoldDB" id="Q2JCQ7"/>
<accession>A0A1X1Q281</accession>